<evidence type="ECO:0000313" key="7">
    <source>
        <dbReference type="Proteomes" id="UP000509345"/>
    </source>
</evidence>
<proteinExistence type="inferred from homology"/>
<feature type="compositionally biased region" description="Basic and acidic residues" evidence="4">
    <location>
        <begin position="196"/>
        <end position="205"/>
    </location>
</feature>
<dbReference type="Gene3D" id="3.30.70.270">
    <property type="match status" value="1"/>
</dbReference>
<comment type="function">
    <text evidence="3">Poorly processive, error-prone DNA polymerase involved in untargeted mutagenesis. Copies undamaged DNA at stalled replication forks, which arise in vivo from mismatched or misaligned primer ends. These misaligned primers can be extended by PolIV. Exhibits no 3'-5' exonuclease (proofreading) activity. May be involved in translesional synthesis, in conjunction with the beta clamp from PolIII.</text>
</comment>
<evidence type="ECO:0000256" key="3">
    <source>
        <dbReference type="ARBA" id="ARBA00025589"/>
    </source>
</evidence>
<dbReference type="InterPro" id="IPR053848">
    <property type="entry name" value="IMS_HHH_1"/>
</dbReference>
<dbReference type="AlphaFoldDB" id="A0A7H8N0M2"/>
<dbReference type="GO" id="GO:0003684">
    <property type="term" value="F:damaged DNA binding"/>
    <property type="evidence" value="ECO:0007669"/>
    <property type="project" value="InterPro"/>
</dbReference>
<dbReference type="Pfam" id="PF21999">
    <property type="entry name" value="IMS_HHH_1"/>
    <property type="match status" value="1"/>
</dbReference>
<dbReference type="GO" id="GO:0006281">
    <property type="term" value="P:DNA repair"/>
    <property type="evidence" value="ECO:0007669"/>
    <property type="project" value="InterPro"/>
</dbReference>
<dbReference type="InterPro" id="IPR017961">
    <property type="entry name" value="DNA_pol_Y-fam_little_finger"/>
</dbReference>
<organism evidence="6 7">
    <name type="scientific">Streptomyces microflavus</name>
    <name type="common">Streptomyces lipmanii</name>
    <dbReference type="NCBI Taxonomy" id="1919"/>
    <lineage>
        <taxon>Bacteria</taxon>
        <taxon>Bacillati</taxon>
        <taxon>Actinomycetota</taxon>
        <taxon>Actinomycetes</taxon>
        <taxon>Kitasatosporales</taxon>
        <taxon>Streptomycetaceae</taxon>
        <taxon>Streptomyces</taxon>
    </lineage>
</organism>
<dbReference type="GO" id="GO:0003887">
    <property type="term" value="F:DNA-directed DNA polymerase activity"/>
    <property type="evidence" value="ECO:0007669"/>
    <property type="project" value="InterPro"/>
</dbReference>
<dbReference type="PANTHER" id="PTHR35369">
    <property type="entry name" value="BLR3025 PROTEIN-RELATED"/>
    <property type="match status" value="1"/>
</dbReference>
<dbReference type="EMBL" id="CP054927">
    <property type="protein sequence ID" value="QKW47990.1"/>
    <property type="molecule type" value="Genomic_DNA"/>
</dbReference>
<comment type="similarity">
    <text evidence="1">Belongs to the DNA polymerase type-Y family.</text>
</comment>
<gene>
    <name evidence="6" type="ORF">HUT09_36450</name>
</gene>
<feature type="region of interest" description="Disordered" evidence="4">
    <location>
        <begin position="326"/>
        <end position="352"/>
    </location>
</feature>
<evidence type="ECO:0000256" key="4">
    <source>
        <dbReference type="SAM" id="MobiDB-lite"/>
    </source>
</evidence>
<sequence>MNGTRRLRPRAILRIHFHPAERNMELYGQLLAVVDGISSRVEPLPADWSAYVDLAGALTYWGRDVEGLVAVLRLRLLALHGVQCSAGAGPTRSIAAMAADVTPPGAAIVVRDDPYEIAAFLRTKPASALPGIGPKTARTLARYGITSVGDIADTQLPTLQRILGVTAARQAHDRAHGIDERPVVPGAAPKSLGAGHRFDRDELDPEQHHRTVLRLVQELGARLRAAGEIAQALTLTVSYADRTQTTRSRTLNEPTAHTPALAAIAHELLTGLGLQRARVRTLALRAERLRPAEDTIHQLTFDNRDDKLRRLETALDKAANRYRPDIAGTASTFLGPATHRERRSRQPSTRTR</sequence>
<feature type="compositionally biased region" description="Basic residues" evidence="4">
    <location>
        <begin position="340"/>
        <end position="352"/>
    </location>
</feature>
<dbReference type="Pfam" id="PF11799">
    <property type="entry name" value="IMS_C"/>
    <property type="match status" value="1"/>
</dbReference>
<dbReference type="InterPro" id="IPR050356">
    <property type="entry name" value="SulA_CellDiv_inhibitor"/>
</dbReference>
<dbReference type="SUPFAM" id="SSF100879">
    <property type="entry name" value="Lesion bypass DNA polymerase (Y-family), little finger domain"/>
    <property type="match status" value="1"/>
</dbReference>
<dbReference type="Gene3D" id="3.30.1490.100">
    <property type="entry name" value="DNA polymerase, Y-family, little finger domain"/>
    <property type="match status" value="1"/>
</dbReference>
<dbReference type="GeneID" id="87636755"/>
<reference evidence="6 7" key="1">
    <citation type="submission" date="2020-06" db="EMBL/GenBank/DDBJ databases">
        <title>Genome mining for natural products.</title>
        <authorList>
            <person name="Zhang B."/>
            <person name="Shi J."/>
            <person name="Ge H."/>
        </authorList>
    </citation>
    <scope>NUCLEOTIDE SEQUENCE [LARGE SCALE GENOMIC DNA]</scope>
    <source>
        <strain evidence="6 7">NA06532</strain>
        <plasmid evidence="6 7">unnamed1</plasmid>
    </source>
</reference>
<geneLocation type="plasmid" evidence="6 7">
    <name>unnamed1</name>
</geneLocation>
<dbReference type="InterPro" id="IPR036775">
    <property type="entry name" value="DNA_pol_Y-fam_lit_finger_sf"/>
</dbReference>
<evidence type="ECO:0000256" key="1">
    <source>
        <dbReference type="ARBA" id="ARBA00010945"/>
    </source>
</evidence>
<name>A0A7H8N0M2_STRMI</name>
<dbReference type="InterPro" id="IPR043128">
    <property type="entry name" value="Rev_trsase/Diguanyl_cyclase"/>
</dbReference>
<protein>
    <recommendedName>
        <fullName evidence="5">UmuC domain-containing protein</fullName>
    </recommendedName>
</protein>
<dbReference type="Gene3D" id="1.10.150.20">
    <property type="entry name" value="5' to 3' exonuclease, C-terminal subdomain"/>
    <property type="match status" value="1"/>
</dbReference>
<feature type="domain" description="UmuC" evidence="5">
    <location>
        <begin position="72"/>
        <end position="133"/>
    </location>
</feature>
<evidence type="ECO:0000259" key="5">
    <source>
        <dbReference type="PROSITE" id="PS50173"/>
    </source>
</evidence>
<dbReference type="InterPro" id="IPR043502">
    <property type="entry name" value="DNA/RNA_pol_sf"/>
</dbReference>
<accession>A0A7H8N0M2</accession>
<evidence type="ECO:0000313" key="6">
    <source>
        <dbReference type="EMBL" id="QKW47990.1"/>
    </source>
</evidence>
<feature type="region of interest" description="Disordered" evidence="4">
    <location>
        <begin position="180"/>
        <end position="205"/>
    </location>
</feature>
<dbReference type="PANTHER" id="PTHR35369:SF2">
    <property type="entry name" value="BLR3025 PROTEIN"/>
    <property type="match status" value="1"/>
</dbReference>
<evidence type="ECO:0000256" key="2">
    <source>
        <dbReference type="ARBA" id="ARBA00022763"/>
    </source>
</evidence>
<dbReference type="RefSeq" id="WP_176145862.1">
    <property type="nucleotide sequence ID" value="NZ_CP054927.1"/>
</dbReference>
<dbReference type="Proteomes" id="UP000509345">
    <property type="component" value="Plasmid unnamed1"/>
</dbReference>
<dbReference type="InterPro" id="IPR001126">
    <property type="entry name" value="UmuC"/>
</dbReference>
<dbReference type="PROSITE" id="PS50173">
    <property type="entry name" value="UMUC"/>
    <property type="match status" value="1"/>
</dbReference>
<keyword evidence="2" id="KW-0227">DNA damage</keyword>
<dbReference type="SUPFAM" id="SSF56672">
    <property type="entry name" value="DNA/RNA polymerases"/>
    <property type="match status" value="1"/>
</dbReference>
<keyword evidence="6" id="KW-0614">Plasmid</keyword>